<feature type="region of interest" description="Disordered" evidence="2">
    <location>
        <begin position="190"/>
        <end position="214"/>
    </location>
</feature>
<evidence type="ECO:0000313" key="5">
    <source>
        <dbReference type="EMBL" id="MFB9907435.1"/>
    </source>
</evidence>
<dbReference type="EMBL" id="JBHLZU010000020">
    <property type="protein sequence ID" value="MFB9907435.1"/>
    <property type="molecule type" value="Genomic_DNA"/>
</dbReference>
<evidence type="ECO:0000256" key="1">
    <source>
        <dbReference type="PROSITE-ProRule" id="PRU01122"/>
    </source>
</evidence>
<keyword evidence="6" id="KW-1185">Reference proteome</keyword>
<dbReference type="InterPro" id="IPR014721">
    <property type="entry name" value="Ribsml_uS5_D2-typ_fold_subgr"/>
</dbReference>
<dbReference type="SUPFAM" id="SSF54211">
    <property type="entry name" value="Ribosomal protein S5 domain 2-like"/>
    <property type="match status" value="1"/>
</dbReference>
<comment type="catalytic activity">
    <reaction evidence="1">
        <text>Hydrolysis of proteins in presence of ATP.</text>
        <dbReference type="EC" id="3.4.21.53"/>
    </reaction>
</comment>
<dbReference type="PROSITE" id="PS51786">
    <property type="entry name" value="LON_PROTEOLYTIC"/>
    <property type="match status" value="1"/>
</dbReference>
<feature type="compositionally biased region" description="Polar residues" evidence="2">
    <location>
        <begin position="190"/>
        <end position="201"/>
    </location>
</feature>
<dbReference type="InterPro" id="IPR001478">
    <property type="entry name" value="PDZ"/>
</dbReference>
<feature type="domain" description="Lon proteolytic" evidence="4">
    <location>
        <begin position="239"/>
        <end position="337"/>
    </location>
</feature>
<dbReference type="Proteomes" id="UP001589693">
    <property type="component" value="Unassembled WGS sequence"/>
</dbReference>
<dbReference type="InterPro" id="IPR020568">
    <property type="entry name" value="Ribosomal_Su5_D2-typ_SF"/>
</dbReference>
<reference evidence="5 6" key="1">
    <citation type="submission" date="2024-09" db="EMBL/GenBank/DDBJ databases">
        <authorList>
            <person name="Sun Q."/>
            <person name="Mori K."/>
        </authorList>
    </citation>
    <scope>NUCLEOTIDE SEQUENCE [LARGE SCALE GENOMIC DNA]</scope>
    <source>
        <strain evidence="5 6">TBRC 7907</strain>
    </source>
</reference>
<comment type="similarity">
    <text evidence="1">Belongs to the peptidase S16 family.</text>
</comment>
<dbReference type="Pfam" id="PF17820">
    <property type="entry name" value="PDZ_6"/>
    <property type="match status" value="1"/>
</dbReference>
<accession>A0ABV6A2Q0</accession>
<evidence type="ECO:0000313" key="6">
    <source>
        <dbReference type="Proteomes" id="UP001589693"/>
    </source>
</evidence>
<dbReference type="PROSITE" id="PS50106">
    <property type="entry name" value="PDZ"/>
    <property type="match status" value="1"/>
</dbReference>
<dbReference type="SUPFAM" id="SSF50156">
    <property type="entry name" value="PDZ domain-like"/>
    <property type="match status" value="1"/>
</dbReference>
<dbReference type="SMART" id="SM00228">
    <property type="entry name" value="PDZ"/>
    <property type="match status" value="1"/>
</dbReference>
<dbReference type="PANTHER" id="PTHR10046">
    <property type="entry name" value="ATP DEPENDENT LON PROTEASE FAMILY MEMBER"/>
    <property type="match status" value="1"/>
</dbReference>
<sequence length="346" mass="36528">MTRRTWTLSLSVLLVLVLGLVGGFVRVPYVALGPGPTYDTLGKIGDTPVVQFEGRDTADFGGHLTMTTVGVTDGVTLFGALGLWAGGRFALVPREEIFPPEKTKQEVDAENTKAFEDSQNSAEVAALRYLKYPNKVLVGSVVTNGPADKVVQPGDKLVEVNGQPATTSDQVRAALQDTRPGEQVTVRFQRNEQSGPTSAQVTLGERPEKGPDRPTYGFLGITPIDRPSADFHIKISLKEVGGPSAGLMFALAIVDKLTPGKLNGGISVAGTGEISQEGKVGAIGGIPFKMRAAKDQGAEVFLVPADNCVEARQRAPEGLRLVRVETLAGAVESLQALQEGKPTPGC</sequence>
<dbReference type="Gene3D" id="3.30.230.10">
    <property type="match status" value="1"/>
</dbReference>
<dbReference type="RefSeq" id="WP_377857522.1">
    <property type="nucleotide sequence ID" value="NZ_JBHLZU010000020.1"/>
</dbReference>
<dbReference type="InterPro" id="IPR041489">
    <property type="entry name" value="PDZ_6"/>
</dbReference>
<feature type="active site" evidence="1">
    <location>
        <position position="244"/>
    </location>
</feature>
<keyword evidence="1" id="KW-0378">Hydrolase</keyword>
<dbReference type="InterPro" id="IPR008269">
    <property type="entry name" value="Lon_proteolytic"/>
</dbReference>
<dbReference type="EC" id="3.4.21.53" evidence="1"/>
<keyword evidence="1" id="KW-0645">Protease</keyword>
<proteinExistence type="inferred from homology"/>
<evidence type="ECO:0000256" key="2">
    <source>
        <dbReference type="SAM" id="MobiDB-lite"/>
    </source>
</evidence>
<dbReference type="Pfam" id="PF05362">
    <property type="entry name" value="Lon_C"/>
    <property type="match status" value="1"/>
</dbReference>
<evidence type="ECO:0000259" key="4">
    <source>
        <dbReference type="PROSITE" id="PS51786"/>
    </source>
</evidence>
<dbReference type="InterPro" id="IPR027065">
    <property type="entry name" value="Lon_Prtase"/>
</dbReference>
<gene>
    <name evidence="5" type="ORF">ACFFQA_26150</name>
</gene>
<keyword evidence="1" id="KW-0720">Serine protease</keyword>
<evidence type="ECO:0000259" key="3">
    <source>
        <dbReference type="PROSITE" id="PS50106"/>
    </source>
</evidence>
<dbReference type="Gene3D" id="2.30.42.10">
    <property type="match status" value="1"/>
</dbReference>
<feature type="active site" evidence="1">
    <location>
        <position position="289"/>
    </location>
</feature>
<dbReference type="InterPro" id="IPR036034">
    <property type="entry name" value="PDZ_sf"/>
</dbReference>
<name>A0ABV6A2Q0_9PSEU</name>
<protein>
    <recommendedName>
        <fullName evidence="1">endopeptidase La</fullName>
        <ecNumber evidence="1">3.4.21.53</ecNumber>
    </recommendedName>
</protein>
<comment type="caution">
    <text evidence="5">The sequence shown here is derived from an EMBL/GenBank/DDBJ whole genome shotgun (WGS) entry which is preliminary data.</text>
</comment>
<feature type="domain" description="PDZ" evidence="3">
    <location>
        <begin position="136"/>
        <end position="190"/>
    </location>
</feature>
<organism evidence="5 6">
    <name type="scientific">Allokutzneria oryzae</name>
    <dbReference type="NCBI Taxonomy" id="1378989"/>
    <lineage>
        <taxon>Bacteria</taxon>
        <taxon>Bacillati</taxon>
        <taxon>Actinomycetota</taxon>
        <taxon>Actinomycetes</taxon>
        <taxon>Pseudonocardiales</taxon>
        <taxon>Pseudonocardiaceae</taxon>
        <taxon>Allokutzneria</taxon>
    </lineage>
</organism>